<gene>
    <name evidence="3" type="ORF">P0Y53_11075</name>
</gene>
<feature type="region of interest" description="Disordered" evidence="1">
    <location>
        <begin position="21"/>
        <end position="51"/>
    </location>
</feature>
<sequence>MKKILVLALAVLTGAGVLQAQEKRDTIRPRQTAPGQQKHGGKQKGLEAELGLSKEQSQQWKTLNQEFRKQHQAVNADSTLSVPQKKEKSRELYQERQKKINGMLSADQQVKYRKYQQELRKKVQGIKKADIMEKDKDSTK</sequence>
<feature type="chain" id="PRO_5042587342" description="DUF4890 domain-containing protein" evidence="2">
    <location>
        <begin position="21"/>
        <end position="140"/>
    </location>
</feature>
<reference evidence="3" key="1">
    <citation type="submission" date="2023-03" db="EMBL/GenBank/DDBJ databases">
        <title>Andean soil-derived lignocellulolytic bacterial consortium as a source of novel taxa and putative plastic-active enzymes.</title>
        <authorList>
            <person name="Diaz-Garcia L."/>
            <person name="Chuvochina M."/>
            <person name="Feuerriegel G."/>
            <person name="Bunk B."/>
            <person name="Sproer C."/>
            <person name="Streit W.R."/>
            <person name="Rodriguez L.M."/>
            <person name="Overmann J."/>
            <person name="Jimenez D.J."/>
        </authorList>
    </citation>
    <scope>NUCLEOTIDE SEQUENCE</scope>
    <source>
        <strain evidence="3">MAG 7</strain>
    </source>
</reference>
<evidence type="ECO:0000256" key="2">
    <source>
        <dbReference type="SAM" id="SignalP"/>
    </source>
</evidence>
<organism evidence="3 4">
    <name type="scientific">Candidatus Pseudobacter hemicellulosilyticus</name>
    <dbReference type="NCBI Taxonomy" id="3121375"/>
    <lineage>
        <taxon>Bacteria</taxon>
        <taxon>Pseudomonadati</taxon>
        <taxon>Bacteroidota</taxon>
        <taxon>Chitinophagia</taxon>
        <taxon>Chitinophagales</taxon>
        <taxon>Chitinophagaceae</taxon>
        <taxon>Pseudobacter</taxon>
    </lineage>
</organism>
<evidence type="ECO:0008006" key="5">
    <source>
        <dbReference type="Google" id="ProtNLM"/>
    </source>
</evidence>
<evidence type="ECO:0000313" key="4">
    <source>
        <dbReference type="Proteomes" id="UP001220610"/>
    </source>
</evidence>
<accession>A0AAJ5WYR4</accession>
<evidence type="ECO:0000256" key="1">
    <source>
        <dbReference type="SAM" id="MobiDB-lite"/>
    </source>
</evidence>
<feature type="signal peptide" evidence="2">
    <location>
        <begin position="1"/>
        <end position="20"/>
    </location>
</feature>
<evidence type="ECO:0000313" key="3">
    <source>
        <dbReference type="EMBL" id="WEK38042.1"/>
    </source>
</evidence>
<protein>
    <recommendedName>
        <fullName evidence="5">DUF4890 domain-containing protein</fullName>
    </recommendedName>
</protein>
<feature type="compositionally biased region" description="Polar residues" evidence="1">
    <location>
        <begin position="72"/>
        <end position="82"/>
    </location>
</feature>
<dbReference type="AlphaFoldDB" id="A0AAJ5WYR4"/>
<feature type="region of interest" description="Disordered" evidence="1">
    <location>
        <begin position="67"/>
        <end position="90"/>
    </location>
</feature>
<keyword evidence="2" id="KW-0732">Signal</keyword>
<name>A0AAJ5WYR4_9BACT</name>
<proteinExistence type="predicted"/>
<dbReference type="Proteomes" id="UP001220610">
    <property type="component" value="Chromosome"/>
</dbReference>
<dbReference type="EMBL" id="CP119311">
    <property type="protein sequence ID" value="WEK38042.1"/>
    <property type="molecule type" value="Genomic_DNA"/>
</dbReference>